<dbReference type="AlphaFoldDB" id="A0AAX4P4T0"/>
<dbReference type="SUPFAM" id="SSF49468">
    <property type="entry name" value="VHL"/>
    <property type="match status" value="1"/>
</dbReference>
<name>A0AAX4P4T0_9CHLO</name>
<dbReference type="CDD" id="cd05468">
    <property type="entry name" value="pVHL"/>
    <property type="match status" value="1"/>
</dbReference>
<dbReference type="Gene3D" id="2.60.40.780">
    <property type="entry name" value="von Hippel-Lindau disease tumour suppressor, beta domain"/>
    <property type="match status" value="1"/>
</dbReference>
<gene>
    <name evidence="3" type="ORF">HKI87_04g29220</name>
</gene>
<organism evidence="3 4">
    <name type="scientific">Chloropicon roscoffensis</name>
    <dbReference type="NCBI Taxonomy" id="1461544"/>
    <lineage>
        <taxon>Eukaryota</taxon>
        <taxon>Viridiplantae</taxon>
        <taxon>Chlorophyta</taxon>
        <taxon>Chloropicophyceae</taxon>
        <taxon>Chloropicales</taxon>
        <taxon>Chloropicaceae</taxon>
        <taxon>Chloropicon</taxon>
    </lineage>
</organism>
<dbReference type="EMBL" id="CP151504">
    <property type="protein sequence ID" value="WZN61387.1"/>
    <property type="molecule type" value="Genomic_DNA"/>
</dbReference>
<evidence type="ECO:0000256" key="1">
    <source>
        <dbReference type="ARBA" id="ARBA00010057"/>
    </source>
</evidence>
<evidence type="ECO:0000313" key="3">
    <source>
        <dbReference type="EMBL" id="WZN61387.1"/>
    </source>
</evidence>
<dbReference type="InterPro" id="IPR037140">
    <property type="entry name" value="VHL_beta_dom_sf"/>
</dbReference>
<proteinExistence type="inferred from homology"/>
<dbReference type="Pfam" id="PF01847">
    <property type="entry name" value="VHL"/>
    <property type="match status" value="1"/>
</dbReference>
<accession>A0AAX4P4T0</accession>
<evidence type="ECO:0000259" key="2">
    <source>
        <dbReference type="Pfam" id="PF01847"/>
    </source>
</evidence>
<feature type="domain" description="von Hippel-Lindau disease tumour suppressor beta" evidence="2">
    <location>
        <begin position="38"/>
        <end position="95"/>
    </location>
</feature>
<dbReference type="InterPro" id="IPR024053">
    <property type="entry name" value="VHL_beta_dom"/>
</dbReference>
<comment type="similarity">
    <text evidence="1">Belongs to the VHL family.</text>
</comment>
<dbReference type="Proteomes" id="UP001472866">
    <property type="component" value="Chromosome 04"/>
</dbReference>
<reference evidence="3 4" key="1">
    <citation type="submission" date="2024-03" db="EMBL/GenBank/DDBJ databases">
        <title>Complete genome sequence of the green alga Chloropicon roscoffensis RCC1871.</title>
        <authorList>
            <person name="Lemieux C."/>
            <person name="Pombert J.-F."/>
            <person name="Otis C."/>
            <person name="Turmel M."/>
        </authorList>
    </citation>
    <scope>NUCLEOTIDE SEQUENCE [LARGE SCALE GENOMIC DNA]</scope>
    <source>
        <strain evidence="3 4">RCC1871</strain>
    </source>
</reference>
<keyword evidence="4" id="KW-1185">Reference proteome</keyword>
<evidence type="ECO:0000313" key="4">
    <source>
        <dbReference type="Proteomes" id="UP001472866"/>
    </source>
</evidence>
<protein>
    <submittedName>
        <fullName evidence="3">VHL domain-containing protein</fullName>
    </submittedName>
</protein>
<sequence length="220" mass="24901">MGNCNTRLLFGGTNTNARNMAAAAPASDNAYPQGASLMRSTSSDESTYILFENQTESRVKLYWLNYDGQEVAYRSIEPGRVHRQQTFMTHPWTFKLLDPGTEKRETDVVVDDRRVVFPNDDIGQRKAVLRKPSLWEWSPDNHKKHFPKKFLESTEAFLRVHHTQRRTKSAALTAEDWDGKPQVDLGVLPTELILRIIELSAPEMPIVLPPAPASPRSADA</sequence>
<dbReference type="InterPro" id="IPR022772">
    <property type="entry name" value="VHL_tumour_suppress_b/a_dom"/>
</dbReference>
<dbReference type="InterPro" id="IPR036208">
    <property type="entry name" value="VHL_sf"/>
</dbReference>